<dbReference type="Proteomes" id="UP000440668">
    <property type="component" value="Unassembled WGS sequence"/>
</dbReference>
<evidence type="ECO:0000313" key="3">
    <source>
        <dbReference type="Proteomes" id="UP000440668"/>
    </source>
</evidence>
<name>A0A6N7ZJV9_9MICO</name>
<gene>
    <name evidence="2" type="ORF">GJV82_11605</name>
</gene>
<evidence type="ECO:0000313" key="2">
    <source>
        <dbReference type="EMBL" id="MTG89583.1"/>
    </source>
</evidence>
<dbReference type="AlphaFoldDB" id="A0A6N7ZJV9"/>
<reference evidence="2 3" key="1">
    <citation type="submission" date="2019-11" db="EMBL/GenBank/DDBJ databases">
        <title>Cellulosimicrobium composti sp. nov. isolated from a compost.</title>
        <authorList>
            <person name="Yang Y."/>
        </authorList>
    </citation>
    <scope>NUCLEOTIDE SEQUENCE [LARGE SCALE GENOMIC DNA]</scope>
    <source>
        <strain evidence="2 3">BIT-GX5</strain>
    </source>
</reference>
<feature type="region of interest" description="Disordered" evidence="1">
    <location>
        <begin position="104"/>
        <end position="136"/>
    </location>
</feature>
<organism evidence="2 3">
    <name type="scientific">Cellulosimicrobium composti</name>
    <dbReference type="NCBI Taxonomy" id="2672572"/>
    <lineage>
        <taxon>Bacteria</taxon>
        <taxon>Bacillati</taxon>
        <taxon>Actinomycetota</taxon>
        <taxon>Actinomycetes</taxon>
        <taxon>Micrococcales</taxon>
        <taxon>Promicromonosporaceae</taxon>
        <taxon>Cellulosimicrobium</taxon>
    </lineage>
</organism>
<comment type="caution">
    <text evidence="2">The sequence shown here is derived from an EMBL/GenBank/DDBJ whole genome shotgun (WGS) entry which is preliminary data.</text>
</comment>
<accession>A0A6N7ZJV9</accession>
<proteinExistence type="predicted"/>
<protein>
    <submittedName>
        <fullName evidence="2">Uncharacterized protein</fullName>
    </submittedName>
</protein>
<sequence>MDMLWGVVVLLLVVGSTAAALAVRRDDPTRPWFPAGSDGAWPGADAWDRARGGSVHGAAWDRDAQRLDADLRAAGGRPEPVPADPHEVAAELVLHRVVPNPAVRDGVRGRLPVPRSHATPRAAATPVATRRAGTTS</sequence>
<evidence type="ECO:0000256" key="1">
    <source>
        <dbReference type="SAM" id="MobiDB-lite"/>
    </source>
</evidence>
<dbReference type="EMBL" id="WMKA01000025">
    <property type="protein sequence ID" value="MTG89583.1"/>
    <property type="molecule type" value="Genomic_DNA"/>
</dbReference>
<dbReference type="RefSeq" id="WP_155099334.1">
    <property type="nucleotide sequence ID" value="NZ_WMKA01000025.1"/>
</dbReference>
<feature type="compositionally biased region" description="Low complexity" evidence="1">
    <location>
        <begin position="119"/>
        <end position="136"/>
    </location>
</feature>